<dbReference type="OrthoDB" id="9807790at2"/>
<dbReference type="SMART" id="SM00240">
    <property type="entry name" value="FHA"/>
    <property type="match status" value="1"/>
</dbReference>
<feature type="region of interest" description="Disordered" evidence="5">
    <location>
        <begin position="1000"/>
        <end position="1052"/>
    </location>
</feature>
<evidence type="ECO:0000259" key="7">
    <source>
        <dbReference type="PROSITE" id="PS50006"/>
    </source>
</evidence>
<comment type="caution">
    <text evidence="9">The sequence shown here is derived from an EMBL/GenBank/DDBJ whole genome shotgun (WGS) entry which is preliminary data.</text>
</comment>
<dbReference type="EMBL" id="RQZF01000005">
    <property type="protein sequence ID" value="RRC95312.1"/>
    <property type="molecule type" value="Genomic_DNA"/>
</dbReference>
<feature type="compositionally biased region" description="Basic and acidic residues" evidence="5">
    <location>
        <begin position="1024"/>
        <end position="1043"/>
    </location>
</feature>
<organism evidence="9 10">
    <name type="scientific">Schaalia canis</name>
    <dbReference type="NCBI Taxonomy" id="100469"/>
    <lineage>
        <taxon>Bacteria</taxon>
        <taxon>Bacillati</taxon>
        <taxon>Actinomycetota</taxon>
        <taxon>Actinomycetes</taxon>
        <taxon>Actinomycetales</taxon>
        <taxon>Actinomycetaceae</taxon>
        <taxon>Schaalia</taxon>
    </lineage>
</organism>
<feature type="compositionally biased region" description="Polar residues" evidence="5">
    <location>
        <begin position="1007"/>
        <end position="1017"/>
    </location>
</feature>
<evidence type="ECO:0000256" key="5">
    <source>
        <dbReference type="SAM" id="MobiDB-lite"/>
    </source>
</evidence>
<dbReference type="PROSITE" id="PS50006">
    <property type="entry name" value="FHA_DOMAIN"/>
    <property type="match status" value="1"/>
</dbReference>
<dbReference type="InterPro" id="IPR050206">
    <property type="entry name" value="FtsK/SpoIIIE/SftA"/>
</dbReference>
<keyword evidence="3 4" id="KW-0067">ATP-binding</keyword>
<keyword evidence="6" id="KW-1133">Transmembrane helix</keyword>
<sequence length="1170" mass="125810">MTTDSVLENVRASRDALSATWHLACVDGPDRGAVLPLPSPTSHARFIFGRCSPAVTDPLISREHLLMRPLEGQVRVHDCGSANGSALRGRRLGSSLVPRRPRSMLSGHVVEVGSSHWELRARPTLFPVPVAPPSEASPSRMRFMPLLGAVMLIVSLTLSLRRVFSAWGPSPETPSTMWLAVPLLVVTAAVIVAAGIWRHRRRERPAQFNARIWSDPAALLLTLAHMTSHAATRAGQHTFSPTPLVLPLPLEPSLTPALPPAVPLAWPRALLRALPGVLPGALPSRRPQRRSSLVVDLWNEGSALPSSLRHTPSRHYCRFPALQGDDPLRSALYWVAFLSLPSGGCTINVDPACAPFFPSGRQFSSARTNSHGGATASTPENTQVPLTLVCGNGSRELHLLASSECPFCVDQWTPGVAHMGIGRDIDELGAWWDYPLPAETPASWTWIEQCFRSNTDLPHSGALPECVEADALGFPSLPESPYPLGALATALGVGPAGTVSVDMVAQGPHAVIVGTTGSGKSVALLTWISGLAARYSPEHLRMILIDYKGGATFSSLAQLPHVEATLTDLHPAQTERALIGVRTLLRQREHDLAQAGFSDLKQWEAAAENGQCSRPAPPRVLLACDEFSALSTQHPEAFQLLMSLAAQGRSLGLHILLATQRPDSTLTAGLLANIDLRLALRCREESASQLLINSTKAAHLPRIPGRAILSDVGEIQCAWIRDPSSVITELTRQWRDTSASTRSIPRLWAQDLPERLPWQAMPATSASQGLPIGLVDGIANGSHCALRWIGGHIRLEGSRRNSATLAASVRALASAIAASEMLPLHVCSVDPRIWEHSEHAFRAQPAWGRPASLLPISDGVSVAHLLHEAEAHGPSVIAIEDQSMLLRALERDIGGASAHNLWNHLLQTAQTHKLTLVIGHPEQPSLWDRESGVMNYRLLFAHTDHELQRIGATRAHPTEAIPGRALLVSAPEDATDPPMNTSTDTWTQVQLPLELHPSLAVPPSHSAVHSASRSTSPRPWCVRSDSHPPSHLFNDELHRDSRSAPHGSEGGPQARLLVGASLEPLCLPDGGEITLISDDAPAQAAALGLLDTADAGTPTLLLPQQWTQLAASPSPMIIALGVREEVSRALTMKAGGAHPWIARSSGDARSGIIFRQGRLERCLLVEDKTP</sequence>
<dbReference type="RefSeq" id="WP_124870489.1">
    <property type="nucleotide sequence ID" value="NZ_RQZF01000005.1"/>
</dbReference>
<dbReference type="Pfam" id="PF01580">
    <property type="entry name" value="FtsK_SpoIIIE"/>
    <property type="match status" value="1"/>
</dbReference>
<evidence type="ECO:0000256" key="6">
    <source>
        <dbReference type="SAM" id="Phobius"/>
    </source>
</evidence>
<dbReference type="Proteomes" id="UP000280444">
    <property type="component" value="Unassembled WGS sequence"/>
</dbReference>
<accession>A0A3P1SG36</accession>
<evidence type="ECO:0000256" key="3">
    <source>
        <dbReference type="ARBA" id="ARBA00022840"/>
    </source>
</evidence>
<dbReference type="SUPFAM" id="SSF52540">
    <property type="entry name" value="P-loop containing nucleoside triphosphate hydrolases"/>
    <property type="match status" value="1"/>
</dbReference>
<dbReference type="GO" id="GO:0003677">
    <property type="term" value="F:DNA binding"/>
    <property type="evidence" value="ECO:0007669"/>
    <property type="project" value="InterPro"/>
</dbReference>
<dbReference type="Gene3D" id="2.60.200.20">
    <property type="match status" value="1"/>
</dbReference>
<evidence type="ECO:0000259" key="8">
    <source>
        <dbReference type="PROSITE" id="PS50901"/>
    </source>
</evidence>
<dbReference type="InterPro" id="IPR002543">
    <property type="entry name" value="FtsK_dom"/>
</dbReference>
<protein>
    <submittedName>
        <fullName evidence="9">FHA domain-containing protein</fullName>
    </submittedName>
</protein>
<dbReference type="InterPro" id="IPR000253">
    <property type="entry name" value="FHA_dom"/>
</dbReference>
<keyword evidence="6" id="KW-0812">Transmembrane</keyword>
<proteinExistence type="predicted"/>
<dbReference type="PROSITE" id="PS50901">
    <property type="entry name" value="FTSK"/>
    <property type="match status" value="1"/>
</dbReference>
<dbReference type="SUPFAM" id="SSF49879">
    <property type="entry name" value="SMAD/FHA domain"/>
    <property type="match status" value="1"/>
</dbReference>
<dbReference type="PANTHER" id="PTHR22683">
    <property type="entry name" value="SPORULATION PROTEIN RELATED"/>
    <property type="match status" value="1"/>
</dbReference>
<keyword evidence="2 4" id="KW-0547">Nucleotide-binding</keyword>
<dbReference type="InterPro" id="IPR008984">
    <property type="entry name" value="SMAD_FHA_dom_sf"/>
</dbReference>
<keyword evidence="10" id="KW-1185">Reference proteome</keyword>
<dbReference type="CDD" id="cd00060">
    <property type="entry name" value="FHA"/>
    <property type="match status" value="1"/>
</dbReference>
<feature type="domain" description="FtsK" evidence="8">
    <location>
        <begin position="496"/>
        <end position="689"/>
    </location>
</feature>
<dbReference type="GO" id="GO:0005524">
    <property type="term" value="F:ATP binding"/>
    <property type="evidence" value="ECO:0007669"/>
    <property type="project" value="UniProtKB-UniRule"/>
</dbReference>
<name>A0A3P1SG36_9ACTO</name>
<feature type="binding site" evidence="4">
    <location>
        <begin position="514"/>
        <end position="521"/>
    </location>
    <ligand>
        <name>ATP</name>
        <dbReference type="ChEBI" id="CHEBI:30616"/>
    </ligand>
</feature>
<evidence type="ECO:0000256" key="2">
    <source>
        <dbReference type="ARBA" id="ARBA00022741"/>
    </source>
</evidence>
<keyword evidence="6" id="KW-0472">Membrane</keyword>
<evidence type="ECO:0000313" key="10">
    <source>
        <dbReference type="Proteomes" id="UP000280444"/>
    </source>
</evidence>
<reference evidence="9 10" key="1">
    <citation type="submission" date="2018-11" db="EMBL/GenBank/DDBJ databases">
        <title>Genomes From Bacteria Associated with the Canine Oral Cavity: a Test Case for Automated Genome-Based Taxonomic Assignment.</title>
        <authorList>
            <person name="Coil D.A."/>
            <person name="Jospin G."/>
            <person name="Darling A.E."/>
            <person name="Wallis C."/>
            <person name="Davis I.J."/>
            <person name="Harris S."/>
            <person name="Eisen J.A."/>
            <person name="Holcombe L.J."/>
            <person name="O'Flynn C."/>
        </authorList>
    </citation>
    <scope>NUCLEOTIDE SEQUENCE [LARGE SCALE GENOMIC DNA]</scope>
    <source>
        <strain evidence="9 10">OH770</strain>
    </source>
</reference>
<feature type="transmembrane region" description="Helical" evidence="6">
    <location>
        <begin position="143"/>
        <end position="164"/>
    </location>
</feature>
<evidence type="ECO:0000256" key="4">
    <source>
        <dbReference type="PROSITE-ProRule" id="PRU00289"/>
    </source>
</evidence>
<evidence type="ECO:0000313" key="9">
    <source>
        <dbReference type="EMBL" id="RRC95312.1"/>
    </source>
</evidence>
<keyword evidence="1" id="KW-0597">Phosphoprotein</keyword>
<dbReference type="PANTHER" id="PTHR22683:SF1">
    <property type="entry name" value="TYPE VII SECRETION SYSTEM PROTEIN ESSC"/>
    <property type="match status" value="1"/>
</dbReference>
<evidence type="ECO:0000256" key="1">
    <source>
        <dbReference type="ARBA" id="ARBA00022553"/>
    </source>
</evidence>
<dbReference type="CDD" id="cd01127">
    <property type="entry name" value="TrwB_TraG_TraD_VirD4"/>
    <property type="match status" value="1"/>
</dbReference>
<dbReference type="AlphaFoldDB" id="A0A3P1SG36"/>
<feature type="transmembrane region" description="Helical" evidence="6">
    <location>
        <begin position="176"/>
        <end position="197"/>
    </location>
</feature>
<dbReference type="Pfam" id="PF00498">
    <property type="entry name" value="FHA"/>
    <property type="match status" value="1"/>
</dbReference>
<dbReference type="Gene3D" id="3.40.50.300">
    <property type="entry name" value="P-loop containing nucleotide triphosphate hydrolases"/>
    <property type="match status" value="1"/>
</dbReference>
<dbReference type="InterPro" id="IPR027417">
    <property type="entry name" value="P-loop_NTPase"/>
</dbReference>
<gene>
    <name evidence="9" type="ORF">EII11_06675</name>
</gene>
<feature type="domain" description="FHA" evidence="7">
    <location>
        <begin position="46"/>
        <end position="92"/>
    </location>
</feature>